<accession>A0A2W7HWQ0</accession>
<dbReference type="RefSeq" id="WP_111541527.1">
    <property type="nucleotide sequence ID" value="NZ_QKYV01000006.1"/>
</dbReference>
<dbReference type="InterPro" id="IPR045851">
    <property type="entry name" value="AMP-bd_C_sf"/>
</dbReference>
<evidence type="ECO:0000313" key="4">
    <source>
        <dbReference type="EMBL" id="PZW39101.1"/>
    </source>
</evidence>
<protein>
    <submittedName>
        <fullName evidence="4">O-succinylbenzoic acid--CoA ligase</fullName>
    </submittedName>
</protein>
<feature type="domain" description="AMP-dependent synthetase/ligase" evidence="3">
    <location>
        <begin position="62"/>
        <end position="229"/>
    </location>
</feature>
<dbReference type="PANTHER" id="PTHR43201:SF5">
    <property type="entry name" value="MEDIUM-CHAIN ACYL-COA LIGASE ACSF2, MITOCHONDRIAL"/>
    <property type="match status" value="1"/>
</dbReference>
<keyword evidence="5" id="KW-1185">Reference proteome</keyword>
<dbReference type="Proteomes" id="UP000249542">
    <property type="component" value="Unassembled WGS sequence"/>
</dbReference>
<organism evidence="4 5">
    <name type="scientific">Mesonia algae</name>
    <dbReference type="NCBI Taxonomy" id="213248"/>
    <lineage>
        <taxon>Bacteria</taxon>
        <taxon>Pseudomonadati</taxon>
        <taxon>Bacteroidota</taxon>
        <taxon>Flavobacteriia</taxon>
        <taxon>Flavobacteriales</taxon>
        <taxon>Flavobacteriaceae</taxon>
        <taxon>Mesonia</taxon>
    </lineage>
</organism>
<dbReference type="AlphaFoldDB" id="A0A2W7HWQ0"/>
<dbReference type="GO" id="GO:0006631">
    <property type="term" value="P:fatty acid metabolic process"/>
    <property type="evidence" value="ECO:0007669"/>
    <property type="project" value="TreeGrafter"/>
</dbReference>
<dbReference type="SUPFAM" id="SSF56801">
    <property type="entry name" value="Acetyl-CoA synthetase-like"/>
    <property type="match status" value="1"/>
</dbReference>
<comment type="similarity">
    <text evidence="1">Belongs to the ATP-dependent AMP-binding enzyme family.</text>
</comment>
<dbReference type="PANTHER" id="PTHR43201">
    <property type="entry name" value="ACYL-COA SYNTHETASE"/>
    <property type="match status" value="1"/>
</dbReference>
<evidence type="ECO:0000256" key="2">
    <source>
        <dbReference type="ARBA" id="ARBA00022598"/>
    </source>
</evidence>
<sequence length="367" mass="41847">MVDNTVDFTPHIHEDFQLNRNQLNESGLIQLSTFYIQEGEPHEQEIGNFFLEWLDDKSFVEVHTSGSTGTPKVIKIEKEWMVNSAKATGKFFKLPEQTTALLCLPATYIAGKMMLVRAMVLGWHIESVPPKSNPLDQMYKRFDFCAMTPFQLDNSLARLHLISKLIVGGGAISLPLKQLVQGISTKIYETYGMTETVTHIAARRVNSKKSKKKEIPFKVLPNVTVSIDDRGCLIIKAPGVSPDPITTNDIVELVTYKKFFWRGRIDHVINTGGIKIFPEQVERKLESIILHRFFITSLPDDALGEKVILFVEAPFSEESLKDLTEQIHKHKGLSKFEKPKKIYFVEKFEETHTGKIHRNHTLKARLE</sequence>
<proteinExistence type="inferred from homology"/>
<evidence type="ECO:0000259" key="3">
    <source>
        <dbReference type="Pfam" id="PF00501"/>
    </source>
</evidence>
<dbReference type="EMBL" id="QKYV01000006">
    <property type="protein sequence ID" value="PZW39101.1"/>
    <property type="molecule type" value="Genomic_DNA"/>
</dbReference>
<dbReference type="InterPro" id="IPR042099">
    <property type="entry name" value="ANL_N_sf"/>
</dbReference>
<name>A0A2W7HWQ0_9FLAO</name>
<evidence type="ECO:0000256" key="1">
    <source>
        <dbReference type="ARBA" id="ARBA00006432"/>
    </source>
</evidence>
<comment type="caution">
    <text evidence="4">The sequence shown here is derived from an EMBL/GenBank/DDBJ whole genome shotgun (WGS) entry which is preliminary data.</text>
</comment>
<dbReference type="Gene3D" id="3.30.300.30">
    <property type="match status" value="1"/>
</dbReference>
<gene>
    <name evidence="4" type="ORF">LX95_02241</name>
</gene>
<dbReference type="InterPro" id="IPR000873">
    <property type="entry name" value="AMP-dep_synth/lig_dom"/>
</dbReference>
<reference evidence="4 5" key="1">
    <citation type="submission" date="2018-06" db="EMBL/GenBank/DDBJ databases">
        <title>Genomic Encyclopedia of Archaeal and Bacterial Type Strains, Phase II (KMG-II): from individual species to whole genera.</title>
        <authorList>
            <person name="Goeker M."/>
        </authorList>
    </citation>
    <scope>NUCLEOTIDE SEQUENCE [LARGE SCALE GENOMIC DNA]</scope>
    <source>
        <strain evidence="4 5">DSM 15361</strain>
    </source>
</reference>
<dbReference type="Pfam" id="PF00501">
    <property type="entry name" value="AMP-binding"/>
    <property type="match status" value="1"/>
</dbReference>
<keyword evidence="2 4" id="KW-0436">Ligase</keyword>
<dbReference type="GO" id="GO:0031956">
    <property type="term" value="F:medium-chain fatty acid-CoA ligase activity"/>
    <property type="evidence" value="ECO:0007669"/>
    <property type="project" value="TreeGrafter"/>
</dbReference>
<dbReference type="Gene3D" id="3.40.50.12780">
    <property type="entry name" value="N-terminal domain of ligase-like"/>
    <property type="match status" value="1"/>
</dbReference>
<evidence type="ECO:0000313" key="5">
    <source>
        <dbReference type="Proteomes" id="UP000249542"/>
    </source>
</evidence>